<dbReference type="PANTHER" id="PTHR21152:SF40">
    <property type="entry name" value="ALANINE--GLYOXYLATE AMINOTRANSFERASE"/>
    <property type="match status" value="1"/>
</dbReference>
<feature type="domain" description="Aminotransferase class V" evidence="5">
    <location>
        <begin position="74"/>
        <end position="282"/>
    </location>
</feature>
<name>A0ABS6N3I6_9RHOB</name>
<sequence length="411" mass="43615">MSLAKGRSYLAIPGPSVMPEAVLRAMHRGAPNIYEGELVDMVPGLVRDLKYVARTEGHVAMYIANGHGAWEAALANTVAPGDTVLVPATGRFGHGWAEMAQGMGIAAQVLDFGRKAPIDAGRVAEALRADSAHEIKAVLAVHVDTSSSVRSDIAALRAALDDTGHPALLMADCIASLGCDRFEMDAWGVDVMVTGSQKGLMVPPGMAFVFFSDKAAQARAGLARVSKYWDWAPRAEPEMFYQYFGGTAPTHHLYGLRAALDMIREEGIEAIWQRHAVLARAIWAACDVWAAEGPLSLNVADPAHRSHAVTALRLGAPWGAALRDWTDRQAGVTLGIGLGMSEPDDPKGTGFFRFGHMGHVNAHMVLGMLATVEAGLASLGIPHRRGGVTAATQVVAEAVQAPSKPTELRAL</sequence>
<dbReference type="InterPro" id="IPR024169">
    <property type="entry name" value="SP_NH2Trfase/AEP_transaminase"/>
</dbReference>
<organism evidence="6 7">
    <name type="scientific">Thalassococcus arenae</name>
    <dbReference type="NCBI Taxonomy" id="2851652"/>
    <lineage>
        <taxon>Bacteria</taxon>
        <taxon>Pseudomonadati</taxon>
        <taxon>Pseudomonadota</taxon>
        <taxon>Alphaproteobacteria</taxon>
        <taxon>Rhodobacterales</taxon>
        <taxon>Roseobacteraceae</taxon>
        <taxon>Thalassococcus</taxon>
    </lineage>
</organism>
<evidence type="ECO:0000256" key="3">
    <source>
        <dbReference type="ARBA" id="ARBA00022898"/>
    </source>
</evidence>
<keyword evidence="7" id="KW-1185">Reference proteome</keyword>
<dbReference type="PROSITE" id="PS00595">
    <property type="entry name" value="AA_TRANSFER_CLASS_5"/>
    <property type="match status" value="1"/>
</dbReference>
<comment type="similarity">
    <text evidence="2 4">Belongs to the class-V pyridoxal-phosphate-dependent aminotransferase family.</text>
</comment>
<dbReference type="InterPro" id="IPR000192">
    <property type="entry name" value="Aminotrans_V_dom"/>
</dbReference>
<comment type="cofactor">
    <cofactor evidence="1">
        <name>pyridoxal 5'-phosphate</name>
        <dbReference type="ChEBI" id="CHEBI:597326"/>
    </cofactor>
</comment>
<reference evidence="6" key="1">
    <citation type="submission" date="2021-06" db="EMBL/GenBank/DDBJ databases">
        <title>Thalassococcus sp. CAU 1522 isolated from sea sand, Republic of Korea.</title>
        <authorList>
            <person name="Kim W."/>
        </authorList>
    </citation>
    <scope>NUCLEOTIDE SEQUENCE</scope>
    <source>
        <strain evidence="6">CAU 1522</strain>
    </source>
</reference>
<dbReference type="InterPro" id="IPR020578">
    <property type="entry name" value="Aminotrans_V_PyrdxlP_BS"/>
</dbReference>
<evidence type="ECO:0000313" key="7">
    <source>
        <dbReference type="Proteomes" id="UP001166293"/>
    </source>
</evidence>
<accession>A0ABS6N3I6</accession>
<dbReference type="RefSeq" id="WP_217776451.1">
    <property type="nucleotide sequence ID" value="NZ_JAHRWL010000001.1"/>
</dbReference>
<gene>
    <name evidence="6" type="ORF">KUH32_02265</name>
</gene>
<keyword evidence="3" id="KW-0663">Pyridoxal phosphate</keyword>
<dbReference type="EMBL" id="JAHRWL010000001">
    <property type="protein sequence ID" value="MBV2358585.1"/>
    <property type="molecule type" value="Genomic_DNA"/>
</dbReference>
<dbReference type="PIRSF" id="PIRSF000524">
    <property type="entry name" value="SPT"/>
    <property type="match status" value="1"/>
</dbReference>
<dbReference type="Proteomes" id="UP001166293">
    <property type="component" value="Unassembled WGS sequence"/>
</dbReference>
<evidence type="ECO:0000256" key="2">
    <source>
        <dbReference type="ARBA" id="ARBA00009236"/>
    </source>
</evidence>
<evidence type="ECO:0000259" key="5">
    <source>
        <dbReference type="Pfam" id="PF00266"/>
    </source>
</evidence>
<proteinExistence type="inferred from homology"/>
<evidence type="ECO:0000256" key="4">
    <source>
        <dbReference type="RuleBase" id="RU004075"/>
    </source>
</evidence>
<evidence type="ECO:0000256" key="1">
    <source>
        <dbReference type="ARBA" id="ARBA00001933"/>
    </source>
</evidence>
<dbReference type="GO" id="GO:0008483">
    <property type="term" value="F:transaminase activity"/>
    <property type="evidence" value="ECO:0007669"/>
    <property type="project" value="UniProtKB-KW"/>
</dbReference>
<comment type="caution">
    <text evidence="6">The sequence shown here is derived from an EMBL/GenBank/DDBJ whole genome shotgun (WGS) entry which is preliminary data.</text>
</comment>
<keyword evidence="6" id="KW-0808">Transferase</keyword>
<dbReference type="PANTHER" id="PTHR21152">
    <property type="entry name" value="AMINOTRANSFERASE CLASS V"/>
    <property type="match status" value="1"/>
</dbReference>
<protein>
    <submittedName>
        <fullName evidence="6">Aminotransferase class V-fold PLP-dependent enzyme</fullName>
    </submittedName>
</protein>
<dbReference type="Pfam" id="PF00266">
    <property type="entry name" value="Aminotran_5"/>
    <property type="match status" value="1"/>
</dbReference>
<evidence type="ECO:0000313" key="6">
    <source>
        <dbReference type="EMBL" id="MBV2358585.1"/>
    </source>
</evidence>
<keyword evidence="6" id="KW-0032">Aminotransferase</keyword>